<organism evidence="1 2">
    <name type="scientific">Knipowitschia caucasica</name>
    <name type="common">Caucasian dwarf goby</name>
    <name type="synonym">Pomatoschistus caucasicus</name>
    <dbReference type="NCBI Taxonomy" id="637954"/>
    <lineage>
        <taxon>Eukaryota</taxon>
        <taxon>Metazoa</taxon>
        <taxon>Chordata</taxon>
        <taxon>Craniata</taxon>
        <taxon>Vertebrata</taxon>
        <taxon>Euteleostomi</taxon>
        <taxon>Actinopterygii</taxon>
        <taxon>Neopterygii</taxon>
        <taxon>Teleostei</taxon>
        <taxon>Neoteleostei</taxon>
        <taxon>Acanthomorphata</taxon>
        <taxon>Gobiaria</taxon>
        <taxon>Gobiiformes</taxon>
        <taxon>Gobioidei</taxon>
        <taxon>Gobiidae</taxon>
        <taxon>Gobiinae</taxon>
        <taxon>Knipowitschia</taxon>
    </lineage>
</organism>
<protein>
    <submittedName>
        <fullName evidence="1">Uncharacterized protein</fullName>
    </submittedName>
</protein>
<evidence type="ECO:0000313" key="1">
    <source>
        <dbReference type="EMBL" id="CAL1604969.1"/>
    </source>
</evidence>
<evidence type="ECO:0000313" key="2">
    <source>
        <dbReference type="Proteomes" id="UP001497482"/>
    </source>
</evidence>
<keyword evidence="2" id="KW-1185">Reference proteome</keyword>
<gene>
    <name evidence="1" type="ORF">KC01_LOCUS32396</name>
</gene>
<dbReference type="AlphaFoldDB" id="A0AAV2LUM0"/>
<dbReference type="EMBL" id="OZ035826">
    <property type="protein sequence ID" value="CAL1604969.1"/>
    <property type="molecule type" value="Genomic_DNA"/>
</dbReference>
<accession>A0AAV2LUM0</accession>
<proteinExistence type="predicted"/>
<dbReference type="Proteomes" id="UP001497482">
    <property type="component" value="Chromosome 4"/>
</dbReference>
<reference evidence="1 2" key="1">
    <citation type="submission" date="2024-04" db="EMBL/GenBank/DDBJ databases">
        <authorList>
            <person name="Waldvogel A.-M."/>
            <person name="Schoenle A."/>
        </authorList>
    </citation>
    <scope>NUCLEOTIDE SEQUENCE [LARGE SCALE GENOMIC DNA]</scope>
</reference>
<sequence length="107" mass="11332">MTLHNICWLRRNPELARFLWCLECGEWTYGITGRGQRVGAKGGGGGWGGGSVGGADGDELMTVHMVTSETGCANSGRSFHRRCTFDHLRTTRGGTGGRRGCRGGGGS</sequence>
<name>A0AAV2LUM0_KNICA</name>